<keyword evidence="3" id="KW-1185">Reference proteome</keyword>
<proteinExistence type="predicted"/>
<evidence type="ECO:0000256" key="1">
    <source>
        <dbReference type="SAM" id="Phobius"/>
    </source>
</evidence>
<keyword evidence="1" id="KW-0812">Transmembrane</keyword>
<protein>
    <submittedName>
        <fullName evidence="2">Uncharacterized protein</fullName>
    </submittedName>
</protein>
<dbReference type="Proteomes" id="UP000528964">
    <property type="component" value="Unassembled WGS sequence"/>
</dbReference>
<organism evidence="2 3">
    <name type="scientific">Hansschlegelia beijingensis</name>
    <dbReference type="NCBI Taxonomy" id="1133344"/>
    <lineage>
        <taxon>Bacteria</taxon>
        <taxon>Pseudomonadati</taxon>
        <taxon>Pseudomonadota</taxon>
        <taxon>Alphaproteobacteria</taxon>
        <taxon>Hyphomicrobiales</taxon>
        <taxon>Methylopilaceae</taxon>
        <taxon>Hansschlegelia</taxon>
    </lineage>
</organism>
<gene>
    <name evidence="2" type="ORF">GGR24_003057</name>
</gene>
<comment type="caution">
    <text evidence="2">The sequence shown here is derived from an EMBL/GenBank/DDBJ whole genome shotgun (WGS) entry which is preliminary data.</text>
</comment>
<name>A0A7W6D0B7_9HYPH</name>
<evidence type="ECO:0000313" key="3">
    <source>
        <dbReference type="Proteomes" id="UP000528964"/>
    </source>
</evidence>
<dbReference type="EMBL" id="JACIDR010000005">
    <property type="protein sequence ID" value="MBB3974376.1"/>
    <property type="molecule type" value="Genomic_DNA"/>
</dbReference>
<reference evidence="2 3" key="1">
    <citation type="submission" date="2020-08" db="EMBL/GenBank/DDBJ databases">
        <title>Genomic Encyclopedia of Type Strains, Phase IV (KMG-IV): sequencing the most valuable type-strain genomes for metagenomic binning, comparative biology and taxonomic classification.</title>
        <authorList>
            <person name="Goeker M."/>
        </authorList>
    </citation>
    <scope>NUCLEOTIDE SEQUENCE [LARGE SCALE GENOMIC DNA]</scope>
    <source>
        <strain evidence="2 3">DSM 25481</strain>
    </source>
</reference>
<dbReference type="AlphaFoldDB" id="A0A7W6D0B7"/>
<evidence type="ECO:0000313" key="2">
    <source>
        <dbReference type="EMBL" id="MBB3974376.1"/>
    </source>
</evidence>
<keyword evidence="1" id="KW-0472">Membrane</keyword>
<feature type="transmembrane region" description="Helical" evidence="1">
    <location>
        <begin position="63"/>
        <end position="82"/>
    </location>
</feature>
<keyword evidence="1" id="KW-1133">Transmembrane helix</keyword>
<sequence length="86" mass="9110">MTAALVCLVGAAIGVIVGFVAARIGLPIALRSQRAAASAGRLPAPFKDPDRLERLTRLVYRYMFPLVFGGVGAVAAYTTWFGRTGQ</sequence>
<accession>A0A7W6D0B7</accession>